<protein>
    <submittedName>
        <fullName evidence="4">Glutathione S-transferase family protein</fullName>
    </submittedName>
</protein>
<dbReference type="SFLD" id="SFLDG00358">
    <property type="entry name" value="Main_(cytGST)"/>
    <property type="match status" value="1"/>
</dbReference>
<dbReference type="InterPro" id="IPR036249">
    <property type="entry name" value="Thioredoxin-like_sf"/>
</dbReference>
<dbReference type="SFLD" id="SFLDS00019">
    <property type="entry name" value="Glutathione_Transferase_(cytos"/>
    <property type="match status" value="1"/>
</dbReference>
<dbReference type="PANTHER" id="PTHR44051:SF2">
    <property type="entry name" value="HYPOTHETICAL GLUTATHIONE S-TRANSFERASE LIKE PROTEIN"/>
    <property type="match status" value="1"/>
</dbReference>
<dbReference type="InterPro" id="IPR004045">
    <property type="entry name" value="Glutathione_S-Trfase_N"/>
</dbReference>
<evidence type="ECO:0000259" key="3">
    <source>
        <dbReference type="PROSITE" id="PS50405"/>
    </source>
</evidence>
<dbReference type="PROSITE" id="PS50405">
    <property type="entry name" value="GST_CTER"/>
    <property type="match status" value="1"/>
</dbReference>
<proteinExistence type="inferred from homology"/>
<accession>A0ABV1QNW4</accession>
<dbReference type="RefSeq" id="WP_350395517.1">
    <property type="nucleotide sequence ID" value="NZ_JBELQE010000083.1"/>
</dbReference>
<dbReference type="Gene3D" id="3.40.30.10">
    <property type="entry name" value="Glutaredoxin"/>
    <property type="match status" value="1"/>
</dbReference>
<dbReference type="SUPFAM" id="SSF52833">
    <property type="entry name" value="Thioredoxin-like"/>
    <property type="match status" value="1"/>
</dbReference>
<evidence type="ECO:0000256" key="1">
    <source>
        <dbReference type="RuleBase" id="RU003494"/>
    </source>
</evidence>
<evidence type="ECO:0000313" key="5">
    <source>
        <dbReference type="Proteomes" id="UP001480955"/>
    </source>
</evidence>
<dbReference type="InterPro" id="IPR040079">
    <property type="entry name" value="Glutathione_S-Trfase"/>
</dbReference>
<evidence type="ECO:0000259" key="2">
    <source>
        <dbReference type="PROSITE" id="PS50404"/>
    </source>
</evidence>
<sequence>MPRPPTEHRGSRAVNLRLYDYELDENGYKVRLLLGALGLACETVAVDMVPGAEQTKAPLIDLNPLGTLPILVDDGVVLREAEAILAYLARRYDPAGTWLPQEPAAFGETLMWLAFATRELHAASLARRAAMFDHPGDGPDLENRARAAFRAMEDHLVLRGFSGLAWFAGTGPTIADLALFPAFALSRDFGIDHEAYPALRRWNRRVRALPGFRTMPGIPDYH</sequence>
<dbReference type="Pfam" id="PF02798">
    <property type="entry name" value="GST_N"/>
    <property type="match status" value="1"/>
</dbReference>
<dbReference type="SUPFAM" id="SSF47616">
    <property type="entry name" value="GST C-terminal domain-like"/>
    <property type="match status" value="1"/>
</dbReference>
<feature type="domain" description="GST N-terminal" evidence="2">
    <location>
        <begin position="14"/>
        <end position="96"/>
    </location>
</feature>
<reference evidence="4 5" key="1">
    <citation type="submission" date="2024-06" db="EMBL/GenBank/DDBJ databases">
        <authorList>
            <person name="Campbell A.G."/>
        </authorList>
    </citation>
    <scope>NUCLEOTIDE SEQUENCE [LARGE SCALE GENOMIC DNA]</scope>
    <source>
        <strain evidence="4 5">EM12</strain>
    </source>
</reference>
<gene>
    <name evidence="4" type="ORF">ABS772_14355</name>
</gene>
<dbReference type="InterPro" id="IPR010987">
    <property type="entry name" value="Glutathione-S-Trfase_C-like"/>
</dbReference>
<dbReference type="PROSITE" id="PS50404">
    <property type="entry name" value="GST_NTER"/>
    <property type="match status" value="1"/>
</dbReference>
<comment type="caution">
    <text evidence="4">The sequence shown here is derived from an EMBL/GenBank/DDBJ whole genome shotgun (WGS) entry which is preliminary data.</text>
</comment>
<dbReference type="PANTHER" id="PTHR44051">
    <property type="entry name" value="GLUTATHIONE S-TRANSFERASE-RELATED"/>
    <property type="match status" value="1"/>
</dbReference>
<organism evidence="4 5">
    <name type="scientific">Methylorubrum podarium</name>
    <dbReference type="NCBI Taxonomy" id="200476"/>
    <lineage>
        <taxon>Bacteria</taxon>
        <taxon>Pseudomonadati</taxon>
        <taxon>Pseudomonadota</taxon>
        <taxon>Alphaproteobacteria</taxon>
        <taxon>Hyphomicrobiales</taxon>
        <taxon>Methylobacteriaceae</taxon>
        <taxon>Methylorubrum</taxon>
    </lineage>
</organism>
<evidence type="ECO:0000313" key="4">
    <source>
        <dbReference type="EMBL" id="MER2251100.1"/>
    </source>
</evidence>
<feature type="domain" description="GST C-terminal" evidence="3">
    <location>
        <begin position="102"/>
        <end position="222"/>
    </location>
</feature>
<dbReference type="Pfam" id="PF00043">
    <property type="entry name" value="GST_C"/>
    <property type="match status" value="1"/>
</dbReference>
<dbReference type="Gene3D" id="1.20.1050.10">
    <property type="match status" value="1"/>
</dbReference>
<dbReference type="InterPro" id="IPR004046">
    <property type="entry name" value="GST_C"/>
</dbReference>
<keyword evidence="5" id="KW-1185">Reference proteome</keyword>
<comment type="similarity">
    <text evidence="1">Belongs to the GST superfamily.</text>
</comment>
<name>A0ABV1QNW4_9HYPH</name>
<dbReference type="InterPro" id="IPR036282">
    <property type="entry name" value="Glutathione-S-Trfase_C_sf"/>
</dbReference>
<dbReference type="Proteomes" id="UP001480955">
    <property type="component" value="Unassembled WGS sequence"/>
</dbReference>
<dbReference type="EMBL" id="JBELQE010000083">
    <property type="protein sequence ID" value="MER2251100.1"/>
    <property type="molecule type" value="Genomic_DNA"/>
</dbReference>